<dbReference type="Proteomes" id="UP000265566">
    <property type="component" value="Chromosome 8"/>
</dbReference>
<dbReference type="AlphaFoldDB" id="A0A396GFC6"/>
<organism evidence="2">
    <name type="scientific">Medicago truncatula</name>
    <name type="common">Barrel medic</name>
    <name type="synonym">Medicago tribuloides</name>
    <dbReference type="NCBI Taxonomy" id="3880"/>
    <lineage>
        <taxon>Eukaryota</taxon>
        <taxon>Viridiplantae</taxon>
        <taxon>Streptophyta</taxon>
        <taxon>Embryophyta</taxon>
        <taxon>Tracheophyta</taxon>
        <taxon>Spermatophyta</taxon>
        <taxon>Magnoliopsida</taxon>
        <taxon>eudicotyledons</taxon>
        <taxon>Gunneridae</taxon>
        <taxon>Pentapetalae</taxon>
        <taxon>rosids</taxon>
        <taxon>fabids</taxon>
        <taxon>Fabales</taxon>
        <taxon>Fabaceae</taxon>
        <taxon>Papilionoideae</taxon>
        <taxon>50 kb inversion clade</taxon>
        <taxon>NPAAA clade</taxon>
        <taxon>Hologalegina</taxon>
        <taxon>IRL clade</taxon>
        <taxon>Trifolieae</taxon>
        <taxon>Medicago</taxon>
    </lineage>
</organism>
<keyword evidence="1" id="KW-0472">Membrane</keyword>
<keyword evidence="2" id="KW-0808">Transferase</keyword>
<dbReference type="SUPFAM" id="SSF56112">
    <property type="entry name" value="Protein kinase-like (PK-like)"/>
    <property type="match status" value="1"/>
</dbReference>
<proteinExistence type="predicted"/>
<dbReference type="PANTHER" id="PTHR45631">
    <property type="entry name" value="OS07G0107800 PROTEIN-RELATED"/>
    <property type="match status" value="1"/>
</dbReference>
<dbReference type="EMBL" id="PSQE01000008">
    <property type="protein sequence ID" value="RHN39188.1"/>
    <property type="molecule type" value="Genomic_DNA"/>
</dbReference>
<name>A0A396GFC6_MEDTR</name>
<comment type="caution">
    <text evidence="2">The sequence shown here is derived from an EMBL/GenBank/DDBJ whole genome shotgun (WGS) entry which is preliminary data.</text>
</comment>
<evidence type="ECO:0000313" key="2">
    <source>
        <dbReference type="EMBL" id="RHN39188.1"/>
    </source>
</evidence>
<sequence length="150" mass="17000">MITNILAPLTFFSVDDNPDLCMTESCGKKNFFVPLIIIALIVMLLIFLGYWIFRTQKATCLNSKKRRSMKSKNQTFSYAEILNITNNFKTITGEGGFGKVYIGFLQDHTQVAAELLMIVHHRNLVSLIGYCDEGKSKALVYEYMAKGNLQ</sequence>
<evidence type="ECO:0000256" key="1">
    <source>
        <dbReference type="SAM" id="Phobius"/>
    </source>
</evidence>
<feature type="transmembrane region" description="Helical" evidence="1">
    <location>
        <begin position="31"/>
        <end position="53"/>
    </location>
</feature>
<dbReference type="PANTHER" id="PTHR45631:SF202">
    <property type="entry name" value="SENESCENCE-INDUCED RECEPTOR-LIKE SERINE_THREONINE-PROTEIN KINASE"/>
    <property type="match status" value="1"/>
</dbReference>
<reference evidence="2" key="1">
    <citation type="journal article" date="2018" name="Nat. Plants">
        <title>Whole-genome landscape of Medicago truncatula symbiotic genes.</title>
        <authorList>
            <person name="Pecrix Y."/>
            <person name="Gamas P."/>
            <person name="Carrere S."/>
        </authorList>
    </citation>
    <scope>NUCLEOTIDE SEQUENCE</scope>
    <source>
        <tissue evidence="2">Leaves</tissue>
    </source>
</reference>
<dbReference type="InterPro" id="IPR011009">
    <property type="entry name" value="Kinase-like_dom_sf"/>
</dbReference>
<gene>
    <name evidence="2" type="ORF">MtrunA17_Chr8g0341171</name>
</gene>
<dbReference type="Gene3D" id="3.30.200.20">
    <property type="entry name" value="Phosphorylase Kinase, domain 1"/>
    <property type="match status" value="2"/>
</dbReference>
<keyword evidence="1" id="KW-0812">Transmembrane</keyword>
<protein>
    <recommendedName>
        <fullName evidence="3">Protein kinase domain-containing protein</fullName>
    </recommendedName>
</protein>
<keyword evidence="1" id="KW-1133">Transmembrane helix</keyword>
<accession>A0A396GFC6</accession>
<evidence type="ECO:0008006" key="3">
    <source>
        <dbReference type="Google" id="ProtNLM"/>
    </source>
</evidence>
<dbReference type="GO" id="GO:0016740">
    <property type="term" value="F:transferase activity"/>
    <property type="evidence" value="ECO:0007669"/>
    <property type="project" value="UniProtKB-KW"/>
</dbReference>
<dbReference type="Gramene" id="rna45191">
    <property type="protein sequence ID" value="RHN39188.1"/>
    <property type="gene ID" value="gene45191"/>
</dbReference>